<sequence>MVQVDVFWSYGIGASFALAAAHQLRARAETGAERRPLPESGEPGGVVTDPFLTGAMLYCAALFAPSGAWLLWGFPNWETMQVGSHSMPAWLVAAFAMTNTTQGVAGYLLTRKLITAGRIRWAVLQAVAGYFSMFFILVHGWDGNGYKRFFSVDKADYRDWAARSALSNVAQWATSSVALTLYGMGVVLVPLMLAMMHRYHRQGLRAAGVRGPGGRTALAITLGTIFVGALGAAIATSLLIHLFTAVTGSIAPGWALGAIVAVPLLWSTMIRRNGLASAVARWLALPAEEQPASSAAPLPAAP</sequence>
<keyword evidence="3" id="KW-1185">Reference proteome</keyword>
<feature type="transmembrane region" description="Helical" evidence="1">
    <location>
        <begin position="172"/>
        <end position="196"/>
    </location>
</feature>
<proteinExistence type="predicted"/>
<dbReference type="EMBL" id="BAABHK010000001">
    <property type="protein sequence ID" value="GAA4620517.1"/>
    <property type="molecule type" value="Genomic_DNA"/>
</dbReference>
<feature type="transmembrane region" description="Helical" evidence="1">
    <location>
        <begin position="55"/>
        <end position="75"/>
    </location>
</feature>
<feature type="transmembrane region" description="Helical" evidence="1">
    <location>
        <begin position="121"/>
        <end position="141"/>
    </location>
</feature>
<evidence type="ECO:0008006" key="4">
    <source>
        <dbReference type="Google" id="ProtNLM"/>
    </source>
</evidence>
<evidence type="ECO:0000256" key="1">
    <source>
        <dbReference type="SAM" id="Phobius"/>
    </source>
</evidence>
<accession>A0ABP8U429</accession>
<feature type="transmembrane region" description="Helical" evidence="1">
    <location>
        <begin position="87"/>
        <end position="109"/>
    </location>
</feature>
<evidence type="ECO:0000313" key="2">
    <source>
        <dbReference type="EMBL" id="GAA4620517.1"/>
    </source>
</evidence>
<dbReference type="RefSeq" id="WP_345428858.1">
    <property type="nucleotide sequence ID" value="NZ_BAABHK010000001.1"/>
</dbReference>
<comment type="caution">
    <text evidence="2">The sequence shown here is derived from an EMBL/GenBank/DDBJ whole genome shotgun (WGS) entry which is preliminary data.</text>
</comment>
<keyword evidence="1" id="KW-1133">Transmembrane helix</keyword>
<name>A0ABP8U429_9ACTN</name>
<evidence type="ECO:0000313" key="3">
    <source>
        <dbReference type="Proteomes" id="UP001501442"/>
    </source>
</evidence>
<feature type="transmembrane region" description="Helical" evidence="1">
    <location>
        <begin position="217"/>
        <end position="243"/>
    </location>
</feature>
<organism evidence="2 3">
    <name type="scientific">Actinoallomurus vinaceus</name>
    <dbReference type="NCBI Taxonomy" id="1080074"/>
    <lineage>
        <taxon>Bacteria</taxon>
        <taxon>Bacillati</taxon>
        <taxon>Actinomycetota</taxon>
        <taxon>Actinomycetes</taxon>
        <taxon>Streptosporangiales</taxon>
        <taxon>Thermomonosporaceae</taxon>
        <taxon>Actinoallomurus</taxon>
    </lineage>
</organism>
<protein>
    <recommendedName>
        <fullName evidence="4">DUF418 domain-containing protein</fullName>
    </recommendedName>
</protein>
<gene>
    <name evidence="2" type="ORF">GCM10023196_004820</name>
</gene>
<dbReference type="Proteomes" id="UP001501442">
    <property type="component" value="Unassembled WGS sequence"/>
</dbReference>
<feature type="transmembrane region" description="Helical" evidence="1">
    <location>
        <begin position="249"/>
        <end position="266"/>
    </location>
</feature>
<reference evidence="3" key="1">
    <citation type="journal article" date="2019" name="Int. J. Syst. Evol. Microbiol.">
        <title>The Global Catalogue of Microorganisms (GCM) 10K type strain sequencing project: providing services to taxonomists for standard genome sequencing and annotation.</title>
        <authorList>
            <consortium name="The Broad Institute Genomics Platform"/>
            <consortium name="The Broad Institute Genome Sequencing Center for Infectious Disease"/>
            <person name="Wu L."/>
            <person name="Ma J."/>
        </authorList>
    </citation>
    <scope>NUCLEOTIDE SEQUENCE [LARGE SCALE GENOMIC DNA]</scope>
    <source>
        <strain evidence="3">JCM 17939</strain>
    </source>
</reference>
<keyword evidence="1" id="KW-0472">Membrane</keyword>
<keyword evidence="1" id="KW-0812">Transmembrane</keyword>